<dbReference type="PROSITE" id="PS51257">
    <property type="entry name" value="PROKAR_LIPOPROTEIN"/>
    <property type="match status" value="1"/>
</dbReference>
<sequence>MPRCRPVAAWTVTVFIACGGTGSPGDTASPTVDTGAGTSGAETGSTTAAPPTSSADATTTSSTDAGTSTSGTTTEAEPVLPAMLPKPTGTCPALTDGDVMFAPAGIEPRAVRMWLSDAAATMDGPLVFYWHGTGSQPMEATYGLGEAYVEQVVAQGGIIAAPYHDPAAGDFPWWLVLGSREDDLILADEVLACAIEQLGVDVRRIHAAGMSAGGLQTAQMSFRRSGYIASVVPYSGGILVTPPDQDPSNPLAAMIFHGGVGDKVVISFKDASETYKAAIEARGGFAFICDHGMNHSIPQGDAQAGVWNFFHDHPFGTKPSPYQDGLPAGFPGYCAL</sequence>
<evidence type="ECO:0000256" key="1">
    <source>
        <dbReference type="SAM" id="MobiDB-lite"/>
    </source>
</evidence>
<dbReference type="Gene3D" id="3.40.50.1820">
    <property type="entry name" value="alpha/beta hydrolase"/>
    <property type="match status" value="1"/>
</dbReference>
<feature type="chain" id="PRO_5046859347" description="Poly(3-hydroxybutyrate) depolymerase" evidence="2">
    <location>
        <begin position="20"/>
        <end position="336"/>
    </location>
</feature>
<dbReference type="RefSeq" id="WP_224197517.1">
    <property type="nucleotide sequence ID" value="NZ_JAIRAU010000059.1"/>
</dbReference>
<keyword evidence="2" id="KW-0732">Signal</keyword>
<feature type="region of interest" description="Disordered" evidence="1">
    <location>
        <begin position="21"/>
        <end position="88"/>
    </location>
</feature>
<feature type="signal peptide" evidence="2">
    <location>
        <begin position="1"/>
        <end position="19"/>
    </location>
</feature>
<organism evidence="3 4">
    <name type="scientific">Nannocystis pusilla</name>
    <dbReference type="NCBI Taxonomy" id="889268"/>
    <lineage>
        <taxon>Bacteria</taxon>
        <taxon>Pseudomonadati</taxon>
        <taxon>Myxococcota</taxon>
        <taxon>Polyangia</taxon>
        <taxon>Nannocystales</taxon>
        <taxon>Nannocystaceae</taxon>
        <taxon>Nannocystis</taxon>
    </lineage>
</organism>
<feature type="compositionally biased region" description="Low complexity" evidence="1">
    <location>
        <begin position="33"/>
        <end position="78"/>
    </location>
</feature>
<comment type="caution">
    <text evidence="3">The sequence shown here is derived from an EMBL/GenBank/DDBJ whole genome shotgun (WGS) entry which is preliminary data.</text>
</comment>
<dbReference type="InterPro" id="IPR029058">
    <property type="entry name" value="AB_hydrolase_fold"/>
</dbReference>
<gene>
    <name evidence="3" type="ORF">K7C98_41655</name>
</gene>
<evidence type="ECO:0000256" key="2">
    <source>
        <dbReference type="SAM" id="SignalP"/>
    </source>
</evidence>
<evidence type="ECO:0000313" key="4">
    <source>
        <dbReference type="Proteomes" id="UP001139031"/>
    </source>
</evidence>
<dbReference type="Proteomes" id="UP001139031">
    <property type="component" value="Unassembled WGS sequence"/>
</dbReference>
<evidence type="ECO:0008006" key="5">
    <source>
        <dbReference type="Google" id="ProtNLM"/>
    </source>
</evidence>
<protein>
    <recommendedName>
        <fullName evidence="5">Poly(3-hydroxybutyrate) depolymerase</fullName>
    </recommendedName>
</protein>
<dbReference type="EMBL" id="JAIRAU010000059">
    <property type="protein sequence ID" value="MBZ5715776.1"/>
    <property type="molecule type" value="Genomic_DNA"/>
</dbReference>
<dbReference type="SUPFAM" id="SSF53474">
    <property type="entry name" value="alpha/beta-Hydrolases"/>
    <property type="match status" value="1"/>
</dbReference>
<name>A0ABS7U5W3_9BACT</name>
<accession>A0ABS7U5W3</accession>
<keyword evidence="4" id="KW-1185">Reference proteome</keyword>
<proteinExistence type="predicted"/>
<evidence type="ECO:0000313" key="3">
    <source>
        <dbReference type="EMBL" id="MBZ5715776.1"/>
    </source>
</evidence>
<reference evidence="3" key="1">
    <citation type="submission" date="2021-08" db="EMBL/GenBank/DDBJ databases">
        <authorList>
            <person name="Stevens D.C."/>
        </authorList>
    </citation>
    <scope>NUCLEOTIDE SEQUENCE</scope>
    <source>
        <strain evidence="3">DSM 53165</strain>
    </source>
</reference>